<evidence type="ECO:0000313" key="5">
    <source>
        <dbReference type="Proteomes" id="UP000470777"/>
    </source>
</evidence>
<evidence type="ECO:0000313" key="1">
    <source>
        <dbReference type="EMBL" id="KAB6660600.1"/>
    </source>
</evidence>
<dbReference type="Proteomes" id="UP000470952">
    <property type="component" value="Unassembled WGS sequence"/>
</dbReference>
<organism evidence="1 6">
    <name type="scientific">Phocaeicola vulgatus</name>
    <name type="common">Bacteroides vulgatus</name>
    <dbReference type="NCBI Taxonomy" id="821"/>
    <lineage>
        <taxon>Bacteria</taxon>
        <taxon>Pseudomonadati</taxon>
        <taxon>Bacteroidota</taxon>
        <taxon>Bacteroidia</taxon>
        <taxon>Bacteroidales</taxon>
        <taxon>Bacteroidaceae</taxon>
        <taxon>Phocaeicola</taxon>
    </lineage>
</organism>
<dbReference type="Proteomes" id="UP000437380">
    <property type="component" value="Unassembled WGS sequence"/>
</dbReference>
<protein>
    <submittedName>
        <fullName evidence="1">Uncharacterized protein</fullName>
    </submittedName>
</protein>
<dbReference type="Proteomes" id="UP000470777">
    <property type="component" value="Unassembled WGS sequence"/>
</dbReference>
<sequence length="85" mass="9723">MAYHFADVSKMVSVGSGAEREIDDIYFTRYACYLTAQNGDARKPAIAFAQNYYDGKPRNLSGTTVCRRRFKESGTPFEIRRKENN</sequence>
<proteinExistence type="predicted"/>
<evidence type="ECO:0000313" key="2">
    <source>
        <dbReference type="EMBL" id="KAB6695306.1"/>
    </source>
</evidence>
<evidence type="ECO:0000313" key="3">
    <source>
        <dbReference type="EMBL" id="KAB6703310.1"/>
    </source>
</evidence>
<evidence type="ECO:0000313" key="6">
    <source>
        <dbReference type="Proteomes" id="UP000470952"/>
    </source>
</evidence>
<gene>
    <name evidence="3" type="ORF">GAY17_01610</name>
    <name evidence="1" type="ORF">GAZ76_07625</name>
    <name evidence="2" type="ORF">GAZ92_05265</name>
</gene>
<accession>A0A174VY70</accession>
<dbReference type="EMBL" id="WCZV01000002">
    <property type="protein sequence ID" value="KAB6703310.1"/>
    <property type="molecule type" value="Genomic_DNA"/>
</dbReference>
<dbReference type="AlphaFoldDB" id="A0A174VY70"/>
<reference evidence="4 5" key="1">
    <citation type="journal article" date="2019" name="Nat. Med.">
        <title>A library of human gut bacterial isolates paired with longitudinal multiomics data enables mechanistic microbiome research.</title>
        <authorList>
            <person name="Poyet M."/>
            <person name="Groussin M."/>
            <person name="Gibbons S.M."/>
            <person name="Avila-Pacheco J."/>
            <person name="Jiang X."/>
            <person name="Kearney S.M."/>
            <person name="Perrotta A.R."/>
            <person name="Berdy B."/>
            <person name="Zhao S."/>
            <person name="Lieberman T.D."/>
            <person name="Swanson P.K."/>
            <person name="Smith M."/>
            <person name="Roesemann S."/>
            <person name="Alexander J.E."/>
            <person name="Rich S.A."/>
            <person name="Livny J."/>
            <person name="Vlamakis H."/>
            <person name="Clish C."/>
            <person name="Bullock K."/>
            <person name="Deik A."/>
            <person name="Scott J."/>
            <person name="Pierce K.A."/>
            <person name="Xavier R.J."/>
            <person name="Alm E.J."/>
        </authorList>
    </citation>
    <scope>NUCLEOTIDE SEQUENCE [LARGE SCALE GENOMIC DNA]</scope>
    <source>
        <strain evidence="3 4">BIOML-A82</strain>
        <strain evidence="2 5">BIOML-A85</strain>
        <strain evidence="1 6">BIOML-A93</strain>
    </source>
</reference>
<comment type="caution">
    <text evidence="1">The sequence shown here is derived from an EMBL/GenBank/DDBJ whole genome shotgun (WGS) entry which is preliminary data.</text>
</comment>
<name>A0A174VY70_PHOVU</name>
<evidence type="ECO:0000313" key="4">
    <source>
        <dbReference type="Proteomes" id="UP000437380"/>
    </source>
</evidence>
<dbReference type="EMBL" id="WDAG01000007">
    <property type="protein sequence ID" value="KAB6660600.1"/>
    <property type="molecule type" value="Genomic_DNA"/>
</dbReference>
<dbReference type="EMBL" id="WCZY01000005">
    <property type="protein sequence ID" value="KAB6695306.1"/>
    <property type="molecule type" value="Genomic_DNA"/>
</dbReference>